<dbReference type="SUPFAM" id="SSF53335">
    <property type="entry name" value="S-adenosyl-L-methionine-dependent methyltransferases"/>
    <property type="match status" value="1"/>
</dbReference>
<evidence type="ECO:0000256" key="3">
    <source>
        <dbReference type="ARBA" id="ARBA00022603"/>
    </source>
</evidence>
<reference evidence="10 11" key="1">
    <citation type="journal article" date="2012" name="Nucleic Acids Res.">
        <title>Sequencing of the smallest Apicomplexan genome from the human pathogen Babesia microti.</title>
        <authorList>
            <person name="Cornillot E."/>
            <person name="Hadj-Kaddour K."/>
            <person name="Dassouli A."/>
            <person name="Noel B."/>
            <person name="Ranwez V."/>
            <person name="Vacherie B."/>
            <person name="Augagneur Y."/>
            <person name="Bres V."/>
            <person name="Duclos A."/>
            <person name="Randazzo S."/>
            <person name="Carcy B."/>
            <person name="Debierre-Grockiego F."/>
            <person name="Delbecq S."/>
            <person name="Moubri-Menage K."/>
            <person name="Shams-Eldin H."/>
            <person name="Usmani-Brown S."/>
            <person name="Bringaud F."/>
            <person name="Wincker P."/>
            <person name="Vivares C.P."/>
            <person name="Schwarz R.T."/>
            <person name="Schetters T.P."/>
            <person name="Krause P.J."/>
            <person name="Gorenflot A."/>
            <person name="Berry V."/>
            <person name="Barbe V."/>
            <person name="Ben Mamoun C."/>
        </authorList>
    </citation>
    <scope>NUCLEOTIDE SEQUENCE [LARGE SCALE GENOMIC DNA]</scope>
    <source>
        <strain evidence="10 11">RI</strain>
    </source>
</reference>
<sequence>MGVEDEFVIPRKADYRQRAHCNPLSDSLIPYPITPRHTPWHLYYPRLNTGNDYTTDIISLNTNMFPQSYDKLYAGNPANVTILDIGCGYGSLLVTLADLFPDKYILGMEIREKVTNFTGQLIHSLRRKHNYQKYMNVYVVRTNAMRYLPNYICSRQLEKIFFCYPDPHFKKSNWRRRIINASLLSLYAYLLKPKGVIYIVTDVLELFEWMVDSCDKHELFVKANDDFLRTDHCYCRLQFLTDEGKKFDRMGIPSYKAAYTRI</sequence>
<keyword evidence="2 9" id="KW-0820">tRNA-binding</keyword>
<dbReference type="EC" id="2.1.1.33" evidence="9"/>
<gene>
    <name evidence="10" type="ORF">BMR1_02g01215</name>
</gene>
<dbReference type="PANTHER" id="PTHR23417:SF16">
    <property type="entry name" value="TRNA (GUANINE-N(7)-)-METHYLTRANSFERASE"/>
    <property type="match status" value="1"/>
</dbReference>
<dbReference type="GO" id="GO:0000049">
    <property type="term" value="F:tRNA binding"/>
    <property type="evidence" value="ECO:0007669"/>
    <property type="project" value="UniProtKB-UniRule"/>
</dbReference>
<evidence type="ECO:0000256" key="8">
    <source>
        <dbReference type="ARBA" id="ARBA00023242"/>
    </source>
</evidence>
<evidence type="ECO:0000256" key="4">
    <source>
        <dbReference type="ARBA" id="ARBA00022679"/>
    </source>
</evidence>
<accession>A0A1R4AA73</accession>
<feature type="binding site" evidence="9">
    <location>
        <begin position="109"/>
        <end position="110"/>
    </location>
    <ligand>
        <name>S-adenosyl-L-methionine</name>
        <dbReference type="ChEBI" id="CHEBI:59789"/>
    </ligand>
</feature>
<evidence type="ECO:0000256" key="7">
    <source>
        <dbReference type="ARBA" id="ARBA00022884"/>
    </source>
</evidence>
<comment type="catalytic activity">
    <reaction evidence="1 9">
        <text>guanosine(46) in tRNA + S-adenosyl-L-methionine = N(7)-methylguanosine(46) in tRNA + S-adenosyl-L-homocysteine</text>
        <dbReference type="Rhea" id="RHEA:42708"/>
        <dbReference type="Rhea" id="RHEA-COMP:10188"/>
        <dbReference type="Rhea" id="RHEA-COMP:10189"/>
        <dbReference type="ChEBI" id="CHEBI:57856"/>
        <dbReference type="ChEBI" id="CHEBI:59789"/>
        <dbReference type="ChEBI" id="CHEBI:74269"/>
        <dbReference type="ChEBI" id="CHEBI:74480"/>
        <dbReference type="EC" id="2.1.1.33"/>
    </reaction>
</comment>
<dbReference type="VEuPathDB" id="PiroplasmaDB:BMR1_02g01215"/>
<dbReference type="EMBL" id="FO082872">
    <property type="protein sequence ID" value="SJK85884.1"/>
    <property type="molecule type" value="Genomic_DNA"/>
</dbReference>
<keyword evidence="6 9" id="KW-0819">tRNA processing</keyword>
<evidence type="ECO:0000256" key="5">
    <source>
        <dbReference type="ARBA" id="ARBA00022691"/>
    </source>
</evidence>
<name>A0A1R4AA73_BABMR</name>
<evidence type="ECO:0000256" key="9">
    <source>
        <dbReference type="HAMAP-Rule" id="MF_03055"/>
    </source>
</evidence>
<proteinExistence type="inferred from homology"/>
<organism evidence="10 11">
    <name type="scientific">Babesia microti (strain RI)</name>
    <dbReference type="NCBI Taxonomy" id="1133968"/>
    <lineage>
        <taxon>Eukaryota</taxon>
        <taxon>Sar</taxon>
        <taxon>Alveolata</taxon>
        <taxon>Apicomplexa</taxon>
        <taxon>Aconoidasida</taxon>
        <taxon>Piroplasmida</taxon>
        <taxon>Babesiidae</taxon>
        <taxon>Babesia</taxon>
    </lineage>
</organism>
<dbReference type="NCBIfam" id="TIGR00091">
    <property type="entry name" value="tRNA (guanosine(46)-N7)-methyltransferase TrmB"/>
    <property type="match status" value="1"/>
</dbReference>
<dbReference type="GO" id="GO:0043527">
    <property type="term" value="C:tRNA methyltransferase complex"/>
    <property type="evidence" value="ECO:0007669"/>
    <property type="project" value="TreeGrafter"/>
</dbReference>
<feature type="active site" evidence="9">
    <location>
        <position position="166"/>
    </location>
</feature>
<dbReference type="Pfam" id="PF02390">
    <property type="entry name" value="Methyltransf_4"/>
    <property type="match status" value="1"/>
</dbReference>
<dbReference type="InterPro" id="IPR029063">
    <property type="entry name" value="SAM-dependent_MTases_sf"/>
</dbReference>
<dbReference type="CDD" id="cd02440">
    <property type="entry name" value="AdoMet_MTases"/>
    <property type="match status" value="1"/>
</dbReference>
<dbReference type="AlphaFoldDB" id="A0A1R4AA73"/>
<dbReference type="InterPro" id="IPR003358">
    <property type="entry name" value="tRNA_(Gua-N-7)_MeTrfase_Trmb"/>
</dbReference>
<feature type="binding site" evidence="9">
    <location>
        <begin position="143"/>
        <end position="144"/>
    </location>
    <ligand>
        <name>S-adenosyl-L-methionine</name>
        <dbReference type="ChEBI" id="CHEBI:59789"/>
    </ligand>
</feature>
<keyword evidence="3 9" id="KW-0489">Methyltransferase</keyword>
<comment type="function">
    <text evidence="9">Catalyzes the formation of N(7)-methylguanine at position 46 (m7G46) in tRNA.</text>
</comment>
<evidence type="ECO:0000256" key="6">
    <source>
        <dbReference type="ARBA" id="ARBA00022694"/>
    </source>
</evidence>
<dbReference type="PANTHER" id="PTHR23417">
    <property type="entry name" value="3-DEOXY-D-MANNO-OCTULOSONIC-ACID TRANSFERASE/TRNA GUANINE-N 7 - -METHYLTRANSFERASE"/>
    <property type="match status" value="1"/>
</dbReference>
<dbReference type="OrthoDB" id="47276at2759"/>
<dbReference type="PROSITE" id="PS51625">
    <property type="entry name" value="SAM_MT_TRMB"/>
    <property type="match status" value="1"/>
</dbReference>
<comment type="similarity">
    <text evidence="9">Belongs to the class I-like SAM-binding methyltransferase superfamily. TrmB family.</text>
</comment>
<dbReference type="RefSeq" id="XP_021338095.1">
    <property type="nucleotide sequence ID" value="XM_021483139.1"/>
</dbReference>
<dbReference type="Gene3D" id="3.40.50.150">
    <property type="entry name" value="Vaccinia Virus protein VP39"/>
    <property type="match status" value="1"/>
</dbReference>
<protein>
    <recommendedName>
        <fullName evidence="9">tRNA (guanine-N(7)-)-methyltransferase</fullName>
        <ecNumber evidence="9">2.1.1.33</ecNumber>
    </recommendedName>
    <alternativeName>
        <fullName evidence="9">tRNA (guanine(46)-N(7))-methyltransferase</fullName>
    </alternativeName>
    <alternativeName>
        <fullName evidence="9">tRNA(m7G46)-methyltransferase</fullName>
    </alternativeName>
</protein>
<keyword evidence="11" id="KW-1185">Reference proteome</keyword>
<evidence type="ECO:0000256" key="2">
    <source>
        <dbReference type="ARBA" id="ARBA00022555"/>
    </source>
</evidence>
<keyword evidence="8 9" id="KW-0539">Nucleus</keyword>
<dbReference type="InterPro" id="IPR025763">
    <property type="entry name" value="Trm8_euk"/>
</dbReference>
<evidence type="ECO:0000256" key="1">
    <source>
        <dbReference type="ARBA" id="ARBA00000142"/>
    </source>
</evidence>
<dbReference type="HAMAP" id="MF_03055">
    <property type="entry name" value="tRNA_methyltr_TrmB_euk"/>
    <property type="match status" value="1"/>
</dbReference>
<keyword evidence="5 9" id="KW-0949">S-adenosyl-L-methionine</keyword>
<feature type="binding site" evidence="9">
    <location>
        <begin position="241"/>
        <end position="243"/>
    </location>
    <ligand>
        <name>S-adenosyl-L-methionine</name>
        <dbReference type="ChEBI" id="CHEBI:59789"/>
    </ligand>
</feature>
<comment type="pathway">
    <text evidence="9">tRNA modification; N(7)-methylguanine-tRNA biosynthesis.</text>
</comment>
<dbReference type="GeneID" id="24424030"/>
<dbReference type="GO" id="GO:0005634">
    <property type="term" value="C:nucleus"/>
    <property type="evidence" value="ECO:0007669"/>
    <property type="project" value="UniProtKB-SubCell"/>
</dbReference>
<evidence type="ECO:0000313" key="10">
    <source>
        <dbReference type="EMBL" id="SJK85884.1"/>
    </source>
</evidence>
<dbReference type="Proteomes" id="UP000002899">
    <property type="component" value="Chromosome II"/>
</dbReference>
<reference evidence="10 11" key="3">
    <citation type="journal article" date="2016" name="Sci. Rep.">
        <title>Genome-wide diversity and gene expression profiling of Babesia microti isolates identify polymorphic genes that mediate host-pathogen interactions.</title>
        <authorList>
            <person name="Silva J.C."/>
            <person name="Cornillot E."/>
            <person name="McCracken C."/>
            <person name="Usmani-Brown S."/>
            <person name="Dwivedi A."/>
            <person name="Ifeonu O.O."/>
            <person name="Crabtree J."/>
            <person name="Gotia H.T."/>
            <person name="Virji A.Z."/>
            <person name="Reynes C."/>
            <person name="Colinge J."/>
            <person name="Kumar V."/>
            <person name="Lawres L."/>
            <person name="Pazzi J.E."/>
            <person name="Pablo J.V."/>
            <person name="Hung C."/>
            <person name="Brancato J."/>
            <person name="Kumari P."/>
            <person name="Orvis J."/>
            <person name="Tretina K."/>
            <person name="Chibucos M."/>
            <person name="Ott S."/>
            <person name="Sadzewicz L."/>
            <person name="Sengamalay N."/>
            <person name="Shetty A.C."/>
            <person name="Su Q."/>
            <person name="Tallon L."/>
            <person name="Fraser C.M."/>
            <person name="Frutos R."/>
            <person name="Molina D.M."/>
            <person name="Krause P.J."/>
            <person name="Ben Mamoun C."/>
        </authorList>
    </citation>
    <scope>NUCLEOTIDE SEQUENCE [LARGE SCALE GENOMIC DNA]</scope>
    <source>
        <strain evidence="10 11">RI</strain>
    </source>
</reference>
<evidence type="ECO:0000313" key="11">
    <source>
        <dbReference type="Proteomes" id="UP000002899"/>
    </source>
</evidence>
<reference evidence="10 11" key="2">
    <citation type="journal article" date="2013" name="PLoS ONE">
        <title>Whole genome mapping and re-organization of the nuclear and mitochondrial genomes of Babesia microti isolates.</title>
        <authorList>
            <person name="Cornillot E."/>
            <person name="Dassouli A."/>
            <person name="Garg A."/>
            <person name="Pachikara N."/>
            <person name="Randazzo S."/>
            <person name="Depoix D."/>
            <person name="Carcy B."/>
            <person name="Delbecq S."/>
            <person name="Frutos R."/>
            <person name="Silva J.C."/>
            <person name="Sutton R."/>
            <person name="Krause P.J."/>
            <person name="Mamoun C.B."/>
        </authorList>
    </citation>
    <scope>NUCLEOTIDE SEQUENCE [LARGE SCALE GENOMIC DNA]</scope>
    <source>
        <strain evidence="10 11">RI</strain>
    </source>
</reference>
<dbReference type="UniPathway" id="UPA00989"/>
<comment type="subcellular location">
    <subcellularLocation>
        <location evidence="9">Nucleus</location>
    </subcellularLocation>
</comment>
<feature type="binding site" evidence="9">
    <location>
        <position position="86"/>
    </location>
    <ligand>
        <name>S-adenosyl-L-methionine</name>
        <dbReference type="ChEBI" id="CHEBI:59789"/>
    </ligand>
</feature>
<feature type="binding site" evidence="9">
    <location>
        <position position="163"/>
    </location>
    <ligand>
        <name>S-adenosyl-L-methionine</name>
        <dbReference type="ChEBI" id="CHEBI:59789"/>
    </ligand>
</feature>
<keyword evidence="7 9" id="KW-0694">RNA-binding</keyword>
<keyword evidence="4 9" id="KW-0808">Transferase</keyword>
<dbReference type="GO" id="GO:0008176">
    <property type="term" value="F:tRNA (guanine(46)-N7)-methyltransferase activity"/>
    <property type="evidence" value="ECO:0007669"/>
    <property type="project" value="UniProtKB-UniRule"/>
</dbReference>
<dbReference type="KEGG" id="bmic:BMR1_02g01215"/>